<evidence type="ECO:0000259" key="5">
    <source>
        <dbReference type="SMART" id="SM00062"/>
    </source>
</evidence>
<keyword evidence="3 4" id="KW-0732">Signal</keyword>
<feature type="chain" id="PRO_5046303812" evidence="4">
    <location>
        <begin position="16"/>
        <end position="292"/>
    </location>
</feature>
<evidence type="ECO:0000256" key="2">
    <source>
        <dbReference type="ARBA" id="ARBA00022448"/>
    </source>
</evidence>
<proteinExistence type="inferred from homology"/>
<dbReference type="InterPro" id="IPR051455">
    <property type="entry name" value="Bact_solute-bind_prot3"/>
</dbReference>
<reference evidence="7" key="1">
    <citation type="journal article" date="2020" name="Syst. Appl. Microbiol.">
        <title>Streptomyces alkaliterrae sp. nov., isolated from an alkaline soil, and emended descriptions of Streptomyces alkaliphilus, Streptomyces calidiresistens and Streptomyces durbertensis.</title>
        <authorList>
            <person name="Swiecimska M."/>
            <person name="Golinska P."/>
            <person name="Nouioui I."/>
            <person name="Wypij M."/>
            <person name="Rai M."/>
            <person name="Sangal V."/>
            <person name="Goodfellow M."/>
        </authorList>
    </citation>
    <scope>NUCLEOTIDE SEQUENCE [LARGE SCALE GENOMIC DNA]</scope>
    <source>
        <strain evidence="7">DSM 104538</strain>
    </source>
</reference>
<evidence type="ECO:0000313" key="7">
    <source>
        <dbReference type="Proteomes" id="UP000766698"/>
    </source>
</evidence>
<dbReference type="CDD" id="cd13690">
    <property type="entry name" value="PBP2_GluB"/>
    <property type="match status" value="1"/>
</dbReference>
<gene>
    <name evidence="6" type="ORF">GL263_05360</name>
</gene>
<feature type="signal peptide" evidence="4">
    <location>
        <begin position="1"/>
        <end position="15"/>
    </location>
</feature>
<dbReference type="RefSeq" id="WP_182854403.1">
    <property type="nucleotide sequence ID" value="NZ_WMLF01000046.1"/>
</dbReference>
<dbReference type="Pfam" id="PF00497">
    <property type="entry name" value="SBP_bac_3"/>
    <property type="match status" value="1"/>
</dbReference>
<organism evidence="6 7">
    <name type="scientific">Streptomyces durbertensis</name>
    <dbReference type="NCBI Taxonomy" id="2448886"/>
    <lineage>
        <taxon>Bacteria</taxon>
        <taxon>Bacillati</taxon>
        <taxon>Actinomycetota</taxon>
        <taxon>Actinomycetes</taxon>
        <taxon>Kitasatosporales</taxon>
        <taxon>Streptomycetaceae</taxon>
        <taxon>Streptomyces</taxon>
    </lineage>
</organism>
<dbReference type="InterPro" id="IPR001638">
    <property type="entry name" value="Solute-binding_3/MltF_N"/>
</dbReference>
<comment type="similarity">
    <text evidence="1">Belongs to the bacterial solute-binding protein 3 family.</text>
</comment>
<keyword evidence="7" id="KW-1185">Reference proteome</keyword>
<dbReference type="Gene3D" id="3.40.190.10">
    <property type="entry name" value="Periplasmic binding protein-like II"/>
    <property type="match status" value="2"/>
</dbReference>
<dbReference type="SUPFAM" id="SSF53850">
    <property type="entry name" value="Periplasmic binding protein-like II"/>
    <property type="match status" value="1"/>
</dbReference>
<feature type="domain" description="Solute-binding protein family 3/N-terminal" evidence="5">
    <location>
        <begin position="56"/>
        <end position="278"/>
    </location>
</feature>
<sequence length="292" mass="31037">MAVSMRSALCGVALGAVLAVSGCGYLGGDDTPAVKVDGEATHPAGSTMAGLKKAGTIRIGVKFDQPNVGYLKKGADEPEGFDVEIAKIIAAKMGIPPEKITWVEAESKDRESLIRDRKVDLVVASYSITDERRKLVGMAGPYYETGQQLLVRTDNTDIKGPEDLSGKRVCAATGSTSLVKVEKEYGALPSPAGNYKQCVDRLGSGTVDAVTTDGAILLGFAADDPEKLKVVGEPFTVERYGVGYGHGNTEMCRFISTAIRRSHNDGSWIRALSKTLWRTTGPTPPPDVEPCE</sequence>
<dbReference type="PROSITE" id="PS51257">
    <property type="entry name" value="PROKAR_LIPOPROTEIN"/>
    <property type="match status" value="1"/>
</dbReference>
<dbReference type="PANTHER" id="PTHR30085">
    <property type="entry name" value="AMINO ACID ABC TRANSPORTER PERMEASE"/>
    <property type="match status" value="1"/>
</dbReference>
<evidence type="ECO:0000313" key="6">
    <source>
        <dbReference type="EMBL" id="MBB1242994.1"/>
    </source>
</evidence>
<keyword evidence="2" id="KW-0813">Transport</keyword>
<comment type="caution">
    <text evidence="6">The sequence shown here is derived from an EMBL/GenBank/DDBJ whole genome shotgun (WGS) entry which is preliminary data.</text>
</comment>
<name>A0ABR6ECD1_9ACTN</name>
<dbReference type="EMBL" id="WMLF01000046">
    <property type="protein sequence ID" value="MBB1242994.1"/>
    <property type="molecule type" value="Genomic_DNA"/>
</dbReference>
<evidence type="ECO:0000256" key="4">
    <source>
        <dbReference type="SAM" id="SignalP"/>
    </source>
</evidence>
<accession>A0ABR6ECD1</accession>
<protein>
    <submittedName>
        <fullName evidence="6">Glutamate ABC transporter substrate-binding protein</fullName>
    </submittedName>
</protein>
<dbReference type="Proteomes" id="UP000766698">
    <property type="component" value="Unassembled WGS sequence"/>
</dbReference>
<evidence type="ECO:0000256" key="1">
    <source>
        <dbReference type="ARBA" id="ARBA00010333"/>
    </source>
</evidence>
<dbReference type="PANTHER" id="PTHR30085:SF6">
    <property type="entry name" value="ABC TRANSPORTER GLUTAMINE-BINDING PROTEIN GLNH"/>
    <property type="match status" value="1"/>
</dbReference>
<dbReference type="SMART" id="SM00062">
    <property type="entry name" value="PBPb"/>
    <property type="match status" value="1"/>
</dbReference>
<evidence type="ECO:0000256" key="3">
    <source>
        <dbReference type="ARBA" id="ARBA00022729"/>
    </source>
</evidence>